<dbReference type="Proteomes" id="UP001457282">
    <property type="component" value="Unassembled WGS sequence"/>
</dbReference>
<dbReference type="AlphaFoldDB" id="A0AAW1YCY0"/>
<proteinExistence type="predicted"/>
<keyword evidence="3" id="KW-1185">Reference proteome</keyword>
<accession>A0AAW1YCY0</accession>
<dbReference type="EMBL" id="JBEDUW010000002">
    <property type="protein sequence ID" value="KAK9945926.1"/>
    <property type="molecule type" value="Genomic_DNA"/>
</dbReference>
<gene>
    <name evidence="2" type="ORF">M0R45_011416</name>
</gene>
<evidence type="ECO:0000313" key="3">
    <source>
        <dbReference type="Proteomes" id="UP001457282"/>
    </source>
</evidence>
<evidence type="ECO:0000313" key="2">
    <source>
        <dbReference type="EMBL" id="KAK9945926.1"/>
    </source>
</evidence>
<organism evidence="2 3">
    <name type="scientific">Rubus argutus</name>
    <name type="common">Southern blackberry</name>
    <dbReference type="NCBI Taxonomy" id="59490"/>
    <lineage>
        <taxon>Eukaryota</taxon>
        <taxon>Viridiplantae</taxon>
        <taxon>Streptophyta</taxon>
        <taxon>Embryophyta</taxon>
        <taxon>Tracheophyta</taxon>
        <taxon>Spermatophyta</taxon>
        <taxon>Magnoliopsida</taxon>
        <taxon>eudicotyledons</taxon>
        <taxon>Gunneridae</taxon>
        <taxon>Pentapetalae</taxon>
        <taxon>rosids</taxon>
        <taxon>fabids</taxon>
        <taxon>Rosales</taxon>
        <taxon>Rosaceae</taxon>
        <taxon>Rosoideae</taxon>
        <taxon>Rosoideae incertae sedis</taxon>
        <taxon>Rubus</taxon>
    </lineage>
</organism>
<protein>
    <submittedName>
        <fullName evidence="2">Uncharacterized protein</fullName>
    </submittedName>
</protein>
<feature type="region of interest" description="Disordered" evidence="1">
    <location>
        <begin position="54"/>
        <end position="78"/>
    </location>
</feature>
<evidence type="ECO:0000256" key="1">
    <source>
        <dbReference type="SAM" id="MobiDB-lite"/>
    </source>
</evidence>
<name>A0AAW1YCY0_RUBAR</name>
<reference evidence="2 3" key="1">
    <citation type="journal article" date="2023" name="G3 (Bethesda)">
        <title>A chromosome-length genome assembly and annotation of blackberry (Rubus argutus, cv. 'Hillquist').</title>
        <authorList>
            <person name="Bruna T."/>
            <person name="Aryal R."/>
            <person name="Dudchenko O."/>
            <person name="Sargent D.J."/>
            <person name="Mead D."/>
            <person name="Buti M."/>
            <person name="Cavallini A."/>
            <person name="Hytonen T."/>
            <person name="Andres J."/>
            <person name="Pham M."/>
            <person name="Weisz D."/>
            <person name="Mascagni F."/>
            <person name="Usai G."/>
            <person name="Natali L."/>
            <person name="Bassil N."/>
            <person name="Fernandez G.E."/>
            <person name="Lomsadze A."/>
            <person name="Armour M."/>
            <person name="Olukolu B."/>
            <person name="Poorten T."/>
            <person name="Britton C."/>
            <person name="Davik J."/>
            <person name="Ashrafi H."/>
            <person name="Aiden E.L."/>
            <person name="Borodovsky M."/>
            <person name="Worthington M."/>
        </authorList>
    </citation>
    <scope>NUCLEOTIDE SEQUENCE [LARGE SCALE GENOMIC DNA]</scope>
    <source>
        <strain evidence="2">PI 553951</strain>
    </source>
</reference>
<sequence length="78" mass="8637">MASTQLLQNRAGAQVSEPTKVKRRLVKTVAFLSIFEFLGSILFCSPEACSQTDTAGKIFPKPPNQDESGIPQMHRHHL</sequence>
<comment type="caution">
    <text evidence="2">The sequence shown here is derived from an EMBL/GenBank/DDBJ whole genome shotgun (WGS) entry which is preliminary data.</text>
</comment>